<keyword evidence="2" id="KW-0456">Lyase</keyword>
<dbReference type="FunFam" id="1.10.12.10:FF:000001">
    <property type="entry name" value="Probable enoyl-CoA hydratase, mitochondrial"/>
    <property type="match status" value="1"/>
</dbReference>
<dbReference type="Gene3D" id="3.90.226.10">
    <property type="entry name" value="2-enoyl-CoA Hydratase, Chain A, domain 1"/>
    <property type="match status" value="1"/>
</dbReference>
<dbReference type="GO" id="GO:0016836">
    <property type="term" value="F:hydro-lyase activity"/>
    <property type="evidence" value="ECO:0007669"/>
    <property type="project" value="UniProtKB-ARBA"/>
</dbReference>
<evidence type="ECO:0000256" key="2">
    <source>
        <dbReference type="ARBA" id="ARBA00023239"/>
    </source>
</evidence>
<dbReference type="InterPro" id="IPR029045">
    <property type="entry name" value="ClpP/crotonase-like_dom_sf"/>
</dbReference>
<protein>
    <submittedName>
        <fullName evidence="3">2-(1,2-epoxy-1,2-dihydrophenyl)acetyl-CoA isomerase</fullName>
    </submittedName>
</protein>
<sequence length="258" mass="27622">MIYDTIRYENADGVAVITLSRPDVMNALNTQMRAEITHAVQQAGTEARVVVLTGDGRAFCSGQDLGDRETAANIDLERVLRDEYEPMLNAIVDCPVPTIAAVNGAAAGAGANLALVHDVVIATESAFFMQAFTRIGLIPDAGGTWALPRQAGLAKAMGAALFADRISARQADAMGMIWEAVPDAEFAAVWRARAAYLAKGPTEAYGRIKTAIRGAFQNDLAGQLALESRLQGECGKTRDFKEGVVAFLEKRPPHFEGR</sequence>
<dbReference type="Pfam" id="PF00378">
    <property type="entry name" value="ECH_1"/>
    <property type="match status" value="1"/>
</dbReference>
<organism evidence="3 4">
    <name type="scientific">Salipiger thiooxidans</name>
    <dbReference type="NCBI Taxonomy" id="282683"/>
    <lineage>
        <taxon>Bacteria</taxon>
        <taxon>Pseudomonadati</taxon>
        <taxon>Pseudomonadota</taxon>
        <taxon>Alphaproteobacteria</taxon>
        <taxon>Rhodobacterales</taxon>
        <taxon>Roseobacteraceae</taxon>
        <taxon>Salipiger</taxon>
    </lineage>
</organism>
<dbReference type="PANTHER" id="PTHR43459:SF1">
    <property type="entry name" value="EG:BACN32G11.4 PROTEIN"/>
    <property type="match status" value="1"/>
</dbReference>
<dbReference type="EMBL" id="FNAV01000009">
    <property type="protein sequence ID" value="SDE88529.1"/>
    <property type="molecule type" value="Genomic_DNA"/>
</dbReference>
<dbReference type="GO" id="GO:0016853">
    <property type="term" value="F:isomerase activity"/>
    <property type="evidence" value="ECO:0007669"/>
    <property type="project" value="UniProtKB-KW"/>
</dbReference>
<dbReference type="PANTHER" id="PTHR43459">
    <property type="entry name" value="ENOYL-COA HYDRATASE"/>
    <property type="match status" value="1"/>
</dbReference>
<comment type="similarity">
    <text evidence="1">Belongs to the enoyl-CoA hydratase/isomerase family.</text>
</comment>
<dbReference type="STRING" id="282683.SAMN04488105_10950"/>
<keyword evidence="3" id="KW-0413">Isomerase</keyword>
<dbReference type="SUPFAM" id="SSF52096">
    <property type="entry name" value="ClpP/crotonase"/>
    <property type="match status" value="1"/>
</dbReference>
<dbReference type="Proteomes" id="UP000198994">
    <property type="component" value="Unassembled WGS sequence"/>
</dbReference>
<dbReference type="CDD" id="cd06558">
    <property type="entry name" value="crotonase-like"/>
    <property type="match status" value="1"/>
</dbReference>
<proteinExistence type="inferred from homology"/>
<accession>A0A1G7GKL1</accession>
<gene>
    <name evidence="3" type="ORF">SAMN04488105_10950</name>
</gene>
<evidence type="ECO:0000256" key="1">
    <source>
        <dbReference type="ARBA" id="ARBA00005254"/>
    </source>
</evidence>
<reference evidence="4" key="1">
    <citation type="submission" date="2016-10" db="EMBL/GenBank/DDBJ databases">
        <authorList>
            <person name="Varghese N."/>
            <person name="Submissions S."/>
        </authorList>
    </citation>
    <scope>NUCLEOTIDE SEQUENCE [LARGE SCALE GENOMIC DNA]</scope>
    <source>
        <strain evidence="4">DSM 10146</strain>
    </source>
</reference>
<evidence type="ECO:0000313" key="3">
    <source>
        <dbReference type="EMBL" id="SDE88529.1"/>
    </source>
</evidence>
<evidence type="ECO:0000313" key="4">
    <source>
        <dbReference type="Proteomes" id="UP000198994"/>
    </source>
</evidence>
<dbReference type="AlphaFoldDB" id="A0A1G7GKL1"/>
<name>A0A1G7GKL1_9RHOB</name>
<dbReference type="Gene3D" id="1.10.12.10">
    <property type="entry name" value="Lyase 2-enoyl-coa Hydratase, Chain A, domain 2"/>
    <property type="match status" value="1"/>
</dbReference>
<dbReference type="RefSeq" id="WP_089960428.1">
    <property type="nucleotide sequence ID" value="NZ_FNAV01000009.1"/>
</dbReference>
<keyword evidence="4" id="KW-1185">Reference proteome</keyword>
<dbReference type="InterPro" id="IPR001753">
    <property type="entry name" value="Enoyl-CoA_hydra/iso"/>
</dbReference>
<dbReference type="InterPro" id="IPR014748">
    <property type="entry name" value="Enoyl-CoA_hydra_C"/>
</dbReference>
<dbReference type="OrthoDB" id="9781757at2"/>